<dbReference type="InterPro" id="IPR009056">
    <property type="entry name" value="Cyt_c-like_dom"/>
</dbReference>
<keyword evidence="3 9" id="KW-0349">Heme</keyword>
<feature type="chain" id="PRO_5012626064" evidence="11">
    <location>
        <begin position="26"/>
        <end position="411"/>
    </location>
</feature>
<keyword evidence="7 10" id="KW-0408">Iron</keyword>
<evidence type="ECO:0000256" key="10">
    <source>
        <dbReference type="PIRSR" id="PIRSR000018-51"/>
    </source>
</evidence>
<evidence type="ECO:0000256" key="4">
    <source>
        <dbReference type="ARBA" id="ARBA00022723"/>
    </source>
</evidence>
<feature type="domain" description="Cytochrome c" evidence="12">
    <location>
        <begin position="181"/>
        <end position="289"/>
    </location>
</feature>
<evidence type="ECO:0000256" key="8">
    <source>
        <dbReference type="ARBA" id="ARBA00023136"/>
    </source>
</evidence>
<evidence type="ECO:0000256" key="6">
    <source>
        <dbReference type="ARBA" id="ARBA00022737"/>
    </source>
</evidence>
<dbReference type="EMBL" id="JOPA01000001">
    <property type="protein sequence ID" value="OUI97066.1"/>
    <property type="molecule type" value="Genomic_DNA"/>
</dbReference>
<evidence type="ECO:0000256" key="5">
    <source>
        <dbReference type="ARBA" id="ARBA00022729"/>
    </source>
</evidence>
<feature type="domain" description="Cytochrome c" evidence="12">
    <location>
        <begin position="310"/>
        <end position="397"/>
    </location>
</feature>
<evidence type="ECO:0000256" key="2">
    <source>
        <dbReference type="ARBA" id="ARBA00022475"/>
    </source>
</evidence>
<dbReference type="PIRSF" id="PIRSF000018">
    <property type="entry name" value="Mb_ADH_cyt_c"/>
    <property type="match status" value="1"/>
</dbReference>
<dbReference type="PANTHER" id="PTHR35008:SF8">
    <property type="entry name" value="ALCOHOL DEHYDROGENASE CYTOCHROME C SUBUNIT"/>
    <property type="match status" value="1"/>
</dbReference>
<dbReference type="Gene3D" id="1.10.760.10">
    <property type="entry name" value="Cytochrome c-like domain"/>
    <property type="match status" value="3"/>
</dbReference>
<feature type="binding site" description="covalent" evidence="9">
    <location>
        <position position="199"/>
    </location>
    <ligand>
        <name>heme c</name>
        <dbReference type="ChEBI" id="CHEBI:61717"/>
        <label>2</label>
    </ligand>
</feature>
<sequence length="411" mass="44753">MWPHYLKPFAVFCVLSALCSSYADAQDATLPASTEETIKRGEYLFRAADCAGCHTAPNSSELTGGRPFTLPFGTIFASNITPDKQTGIGRYTDTEWLKMLHEGVGKGGKHLYPVMPYTAYTLLNDKDALAIKSYLFTLTPRTIKAPENKLSFPFNQRWSLVFWNWLNNENKRFVPAADKSAEWNRGAYLTEALGHCSQCHTPRTITYGLSKKAYAGTVQMGWYAYNLTSDRQHGLAGWSDAQLKSYLSTGYAKGTGSASGPMAEAVEHGLRFMTPEDIGAIITYLRSIPPQASGPIAQVMPAPPSQIDTEKHARGQKLFAQACSGCHLMDGQGRQSDWAALAGGHSVSDPEAHNLIQVLLSGTSLMTEHGKVSMPSFTGAYTPDELAAVSNYVIAHFGGKLADVSSAEFKK</sequence>
<dbReference type="GO" id="GO:0016614">
    <property type="term" value="F:oxidoreductase activity, acting on CH-OH group of donors"/>
    <property type="evidence" value="ECO:0007669"/>
    <property type="project" value="InterPro"/>
</dbReference>
<evidence type="ECO:0000256" key="1">
    <source>
        <dbReference type="ARBA" id="ARBA00004236"/>
    </source>
</evidence>
<dbReference type="PROSITE" id="PS51007">
    <property type="entry name" value="CYTC"/>
    <property type="match status" value="3"/>
</dbReference>
<evidence type="ECO:0000259" key="12">
    <source>
        <dbReference type="PROSITE" id="PS51007"/>
    </source>
</evidence>
<protein>
    <submittedName>
        <fullName evidence="13">Alcohol dehydrogenase</fullName>
    </submittedName>
</protein>
<organism evidence="13 14">
    <name type="scientific">Acetobacter indonesiensis</name>
    <dbReference type="NCBI Taxonomy" id="104101"/>
    <lineage>
        <taxon>Bacteria</taxon>
        <taxon>Pseudomonadati</taxon>
        <taxon>Pseudomonadota</taxon>
        <taxon>Alphaproteobacteria</taxon>
        <taxon>Acetobacterales</taxon>
        <taxon>Acetobacteraceae</taxon>
        <taxon>Acetobacter</taxon>
    </lineage>
</organism>
<evidence type="ECO:0000256" key="11">
    <source>
        <dbReference type="SAM" id="SignalP"/>
    </source>
</evidence>
<dbReference type="Proteomes" id="UP000194641">
    <property type="component" value="Unassembled WGS sequence"/>
</dbReference>
<feature type="domain" description="Cytochrome c" evidence="12">
    <location>
        <begin position="36"/>
        <end position="139"/>
    </location>
</feature>
<keyword evidence="2" id="KW-1003">Cell membrane</keyword>
<dbReference type="GO" id="GO:0020037">
    <property type="term" value="F:heme binding"/>
    <property type="evidence" value="ECO:0007669"/>
    <property type="project" value="InterPro"/>
</dbReference>
<feature type="binding site" description="covalent" evidence="9">
    <location>
        <position position="50"/>
    </location>
    <ligand>
        <name>heme c</name>
        <dbReference type="ChEBI" id="CHEBI:61717"/>
        <label>1</label>
    </ligand>
</feature>
<comment type="cofactor">
    <cofactor evidence="9">
        <name>heme c</name>
        <dbReference type="ChEBI" id="CHEBI:61717"/>
    </cofactor>
    <text evidence="9">Binds 3 heme c groups covalently per subunit.</text>
</comment>
<feature type="binding site" description="covalent" evidence="9">
    <location>
        <position position="53"/>
    </location>
    <ligand>
        <name>heme c</name>
        <dbReference type="ChEBI" id="CHEBI:61717"/>
        <label>1</label>
    </ligand>
</feature>
<dbReference type="InterPro" id="IPR014353">
    <property type="entry name" value="Membr-bd_ADH_cyt_c"/>
</dbReference>
<feature type="binding site" description="covalent" evidence="9">
    <location>
        <position position="323"/>
    </location>
    <ligand>
        <name>heme c</name>
        <dbReference type="ChEBI" id="CHEBI:61717"/>
        <label>3</label>
    </ligand>
</feature>
<feature type="signal peptide" evidence="11">
    <location>
        <begin position="1"/>
        <end position="25"/>
    </location>
</feature>
<name>A0A252AZ39_9PROT</name>
<comment type="subcellular location">
    <subcellularLocation>
        <location evidence="1">Cell membrane</location>
    </subcellularLocation>
</comment>
<feature type="binding site" description="covalent" evidence="9">
    <location>
        <position position="326"/>
    </location>
    <ligand>
        <name>heme c</name>
        <dbReference type="ChEBI" id="CHEBI:61717"/>
        <label>3</label>
    </ligand>
</feature>
<feature type="binding site" description="axial binding residue" evidence="10">
    <location>
        <position position="327"/>
    </location>
    <ligand>
        <name>heme c</name>
        <dbReference type="ChEBI" id="CHEBI:61717"/>
        <label>3</label>
    </ligand>
    <ligandPart>
        <name>Fe</name>
        <dbReference type="ChEBI" id="CHEBI:18248"/>
    </ligandPart>
</feature>
<comment type="caution">
    <text evidence="13">The sequence shown here is derived from an EMBL/GenBank/DDBJ whole genome shotgun (WGS) entry which is preliminary data.</text>
</comment>
<dbReference type="Pfam" id="PF00034">
    <property type="entry name" value="Cytochrom_C"/>
    <property type="match status" value="1"/>
</dbReference>
<reference evidence="14" key="1">
    <citation type="submission" date="2014-06" db="EMBL/GenBank/DDBJ databases">
        <authorList>
            <person name="Winans N.J."/>
            <person name="Newell P.D."/>
            <person name="Douglas A.E."/>
        </authorList>
    </citation>
    <scope>NUCLEOTIDE SEQUENCE [LARGE SCALE GENOMIC DNA]</scope>
</reference>
<evidence type="ECO:0000313" key="14">
    <source>
        <dbReference type="Proteomes" id="UP000194641"/>
    </source>
</evidence>
<dbReference type="GO" id="GO:0005886">
    <property type="term" value="C:plasma membrane"/>
    <property type="evidence" value="ECO:0007669"/>
    <property type="project" value="UniProtKB-SubCell"/>
</dbReference>
<keyword evidence="5 11" id="KW-0732">Signal</keyword>
<dbReference type="RefSeq" id="WP_086658498.1">
    <property type="nucleotide sequence ID" value="NZ_JBJJWX010000018.1"/>
</dbReference>
<dbReference type="Pfam" id="PF13442">
    <property type="entry name" value="Cytochrome_CBB3"/>
    <property type="match status" value="1"/>
</dbReference>
<evidence type="ECO:0000256" key="3">
    <source>
        <dbReference type="ARBA" id="ARBA00022617"/>
    </source>
</evidence>
<dbReference type="InterPro" id="IPR051459">
    <property type="entry name" value="Cytochrome_c-type_DH"/>
</dbReference>
<dbReference type="GO" id="GO:0005506">
    <property type="term" value="F:iron ion binding"/>
    <property type="evidence" value="ECO:0007669"/>
    <property type="project" value="InterPro"/>
</dbReference>
<feature type="binding site" description="axial binding residue" evidence="10">
    <location>
        <position position="200"/>
    </location>
    <ligand>
        <name>heme c</name>
        <dbReference type="ChEBI" id="CHEBI:61717"/>
        <label>2</label>
    </ligand>
    <ligandPart>
        <name>Fe</name>
        <dbReference type="ChEBI" id="CHEBI:18248"/>
    </ligandPart>
</feature>
<dbReference type="SUPFAM" id="SSF46626">
    <property type="entry name" value="Cytochrome c"/>
    <property type="match status" value="3"/>
</dbReference>
<gene>
    <name evidence="13" type="ORF">HK17_00190</name>
</gene>
<evidence type="ECO:0000313" key="13">
    <source>
        <dbReference type="EMBL" id="OUI97066.1"/>
    </source>
</evidence>
<feature type="binding site" description="axial binding residue" evidence="10">
    <location>
        <position position="54"/>
    </location>
    <ligand>
        <name>heme c</name>
        <dbReference type="ChEBI" id="CHEBI:61717"/>
        <label>1</label>
    </ligand>
    <ligandPart>
        <name>Fe</name>
        <dbReference type="ChEBI" id="CHEBI:18248"/>
    </ligandPart>
</feature>
<keyword evidence="8" id="KW-0472">Membrane</keyword>
<evidence type="ECO:0000256" key="9">
    <source>
        <dbReference type="PIRSR" id="PIRSR000018-50"/>
    </source>
</evidence>
<feature type="binding site" description="covalent" evidence="9">
    <location>
        <position position="196"/>
    </location>
    <ligand>
        <name>heme c</name>
        <dbReference type="ChEBI" id="CHEBI:61717"/>
        <label>2</label>
    </ligand>
</feature>
<dbReference type="InterPro" id="IPR036909">
    <property type="entry name" value="Cyt_c-like_dom_sf"/>
</dbReference>
<keyword evidence="6" id="KW-0677">Repeat</keyword>
<keyword evidence="4 10" id="KW-0479">Metal-binding</keyword>
<dbReference type="GO" id="GO:0009055">
    <property type="term" value="F:electron transfer activity"/>
    <property type="evidence" value="ECO:0007669"/>
    <property type="project" value="InterPro"/>
</dbReference>
<dbReference type="AlphaFoldDB" id="A0A252AZ39"/>
<accession>A0A252AZ39</accession>
<proteinExistence type="predicted"/>
<dbReference type="PANTHER" id="PTHR35008">
    <property type="entry name" value="BLL4482 PROTEIN-RELATED"/>
    <property type="match status" value="1"/>
</dbReference>
<evidence type="ECO:0000256" key="7">
    <source>
        <dbReference type="ARBA" id="ARBA00023004"/>
    </source>
</evidence>